<gene>
    <name evidence="6" type="ORF">V8G54_022913</name>
</gene>
<dbReference type="PRINTS" id="PR00131">
    <property type="entry name" value="GLHYDRLASE1"/>
</dbReference>
<dbReference type="Proteomes" id="UP001374535">
    <property type="component" value="Chromosome 7"/>
</dbReference>
<keyword evidence="3" id="KW-0326">Glycosidase</keyword>
<accession>A0AAQ3N429</accession>
<feature type="chain" id="PRO_5042997677" evidence="5">
    <location>
        <begin position="25"/>
        <end position="691"/>
    </location>
</feature>
<dbReference type="InterPro" id="IPR017853">
    <property type="entry name" value="GH"/>
</dbReference>
<proteinExistence type="inferred from homology"/>
<evidence type="ECO:0000313" key="6">
    <source>
        <dbReference type="EMBL" id="WVZ02107.1"/>
    </source>
</evidence>
<evidence type="ECO:0000256" key="4">
    <source>
        <dbReference type="RuleBase" id="RU003690"/>
    </source>
</evidence>
<dbReference type="InterPro" id="IPR033132">
    <property type="entry name" value="GH_1_N_CS"/>
</dbReference>
<feature type="signal peptide" evidence="5">
    <location>
        <begin position="1"/>
        <end position="24"/>
    </location>
</feature>
<evidence type="ECO:0000313" key="7">
    <source>
        <dbReference type="Proteomes" id="UP001374535"/>
    </source>
</evidence>
<sequence>MAYKEYLVIPLIALLSSLITVTESVALTPQIDLLNRNSFPTGFIFGTASSAYQYEGAANEGGRGPSIWDTFTHKYPEKIEDRSNGDVAVDSYHRYKEDVKIMKDMNLDAYRFSISWSRILPKGKLSGGINQEGIDYYNNLINELLANGLEPFVTLFHWDLPQPLEDEYGGFLSPRIVEFGDRVKKWITLNEPWTFSNKGYALGAKAPGRCSSWLSPKCNGGDSGTEPYLATHHQLLAHAAAVNVYKSKYLRFQNGVIGITLYSTWYEPLSDSKLDRKAAERAMEFLFGWFMDPLTRGDYPEIMRSLVKSRLPKFTKEQSRLLINSFDFLGINYYTANFVSDAPELRNVRASYMTDPLVNYSVLRDGKLIGENVIFLNGVNVKGYFAWSLLDNFEWESGYIMRFGMNFVDYKNGLKRYSKLSALWFKDFLKIETKLHPSIKYKLFSYSGQEGSFSSKEDDLAVDGVTATQSGSRGLVVKMVTTLGFSGQWRIRGDGSQLTARLMVVEIGFDGGKVGGSDSKVGDDRIRVSIVKVEGVFGEVERATPIKLPRSKTQMEKCGGTNKWIIEDGKAQYHSFLGLNDWENLLGFNRETFDKEEFEMMKKGGKQLKSIKSVTNFIVKNRDRQSNNEIDTSPKKAIDSPILPSTTTRTWHFTDQRGQEIQAHNESILSSLDGKYLASNLKITLFMYDGW</sequence>
<dbReference type="PANTHER" id="PTHR10353:SF273">
    <property type="entry name" value="GLYCOSIDE HYDROLASE FAMILY 1 PROTEIN"/>
    <property type="match status" value="1"/>
</dbReference>
<dbReference type="GO" id="GO:0005975">
    <property type="term" value="P:carbohydrate metabolic process"/>
    <property type="evidence" value="ECO:0007669"/>
    <property type="project" value="InterPro"/>
</dbReference>
<keyword evidence="5" id="KW-0732">Signal</keyword>
<dbReference type="GO" id="GO:0008422">
    <property type="term" value="F:beta-glucosidase activity"/>
    <property type="evidence" value="ECO:0007669"/>
    <property type="project" value="TreeGrafter"/>
</dbReference>
<keyword evidence="7" id="KW-1185">Reference proteome</keyword>
<evidence type="ECO:0000256" key="2">
    <source>
        <dbReference type="ARBA" id="ARBA00022801"/>
    </source>
</evidence>
<comment type="similarity">
    <text evidence="1 4">Belongs to the glycosyl hydrolase 1 family.</text>
</comment>
<organism evidence="6 7">
    <name type="scientific">Vigna mungo</name>
    <name type="common">Black gram</name>
    <name type="synonym">Phaseolus mungo</name>
    <dbReference type="NCBI Taxonomy" id="3915"/>
    <lineage>
        <taxon>Eukaryota</taxon>
        <taxon>Viridiplantae</taxon>
        <taxon>Streptophyta</taxon>
        <taxon>Embryophyta</taxon>
        <taxon>Tracheophyta</taxon>
        <taxon>Spermatophyta</taxon>
        <taxon>Magnoliopsida</taxon>
        <taxon>eudicotyledons</taxon>
        <taxon>Gunneridae</taxon>
        <taxon>Pentapetalae</taxon>
        <taxon>rosids</taxon>
        <taxon>fabids</taxon>
        <taxon>Fabales</taxon>
        <taxon>Fabaceae</taxon>
        <taxon>Papilionoideae</taxon>
        <taxon>50 kb inversion clade</taxon>
        <taxon>NPAAA clade</taxon>
        <taxon>indigoferoid/millettioid clade</taxon>
        <taxon>Phaseoleae</taxon>
        <taxon>Vigna</taxon>
    </lineage>
</organism>
<evidence type="ECO:0000256" key="3">
    <source>
        <dbReference type="ARBA" id="ARBA00023295"/>
    </source>
</evidence>
<dbReference type="PROSITE" id="PS00653">
    <property type="entry name" value="GLYCOSYL_HYDROL_F1_2"/>
    <property type="match status" value="1"/>
</dbReference>
<dbReference type="PANTHER" id="PTHR10353">
    <property type="entry name" value="GLYCOSYL HYDROLASE"/>
    <property type="match status" value="1"/>
</dbReference>
<dbReference type="EMBL" id="CP144694">
    <property type="protein sequence ID" value="WVZ02107.1"/>
    <property type="molecule type" value="Genomic_DNA"/>
</dbReference>
<dbReference type="AlphaFoldDB" id="A0AAQ3N429"/>
<dbReference type="Pfam" id="PF00232">
    <property type="entry name" value="Glyco_hydro_1"/>
    <property type="match status" value="2"/>
</dbReference>
<protein>
    <submittedName>
        <fullName evidence="6">Uncharacterized protein</fullName>
    </submittedName>
</protein>
<dbReference type="Gene3D" id="3.20.20.80">
    <property type="entry name" value="Glycosidases"/>
    <property type="match status" value="2"/>
</dbReference>
<evidence type="ECO:0000256" key="1">
    <source>
        <dbReference type="ARBA" id="ARBA00010838"/>
    </source>
</evidence>
<dbReference type="SUPFAM" id="SSF51445">
    <property type="entry name" value="(Trans)glycosidases"/>
    <property type="match status" value="1"/>
</dbReference>
<evidence type="ECO:0000256" key="5">
    <source>
        <dbReference type="SAM" id="SignalP"/>
    </source>
</evidence>
<reference evidence="6 7" key="1">
    <citation type="journal article" date="2023" name="Life. Sci Alliance">
        <title>Evolutionary insights into 3D genome organization and epigenetic landscape of Vigna mungo.</title>
        <authorList>
            <person name="Junaid A."/>
            <person name="Singh B."/>
            <person name="Bhatia S."/>
        </authorList>
    </citation>
    <scope>NUCLEOTIDE SEQUENCE [LARGE SCALE GENOMIC DNA]</scope>
    <source>
        <strain evidence="6">Urdbean</strain>
    </source>
</reference>
<dbReference type="InterPro" id="IPR001360">
    <property type="entry name" value="Glyco_hydro_1"/>
</dbReference>
<name>A0AAQ3N429_VIGMU</name>
<keyword evidence="2" id="KW-0378">Hydrolase</keyword>
<dbReference type="FunFam" id="3.20.20.80:FF:000020">
    <property type="entry name" value="Beta-glucosidase 12"/>
    <property type="match status" value="1"/>
</dbReference>